<keyword evidence="7" id="KW-1185">Reference proteome</keyword>
<feature type="compositionally biased region" description="Polar residues" evidence="5">
    <location>
        <begin position="742"/>
        <end position="752"/>
    </location>
</feature>
<feature type="compositionally biased region" description="Basic and acidic residues" evidence="5">
    <location>
        <begin position="755"/>
        <end position="767"/>
    </location>
</feature>
<evidence type="ECO:0000256" key="2">
    <source>
        <dbReference type="ARBA" id="ARBA00006752"/>
    </source>
</evidence>
<organism evidence="6 7">
    <name type="scientific">Conger conger</name>
    <name type="common">Conger eel</name>
    <name type="synonym">Muraena conger</name>
    <dbReference type="NCBI Taxonomy" id="82655"/>
    <lineage>
        <taxon>Eukaryota</taxon>
        <taxon>Metazoa</taxon>
        <taxon>Chordata</taxon>
        <taxon>Craniata</taxon>
        <taxon>Vertebrata</taxon>
        <taxon>Euteleostomi</taxon>
        <taxon>Actinopterygii</taxon>
        <taxon>Neopterygii</taxon>
        <taxon>Teleostei</taxon>
        <taxon>Anguilliformes</taxon>
        <taxon>Congridae</taxon>
        <taxon>Conger</taxon>
    </lineage>
</organism>
<feature type="compositionally biased region" description="Polar residues" evidence="5">
    <location>
        <begin position="586"/>
        <end position="596"/>
    </location>
</feature>
<evidence type="ECO:0000256" key="1">
    <source>
        <dbReference type="ARBA" id="ARBA00004245"/>
    </source>
</evidence>
<evidence type="ECO:0000256" key="4">
    <source>
        <dbReference type="RuleBase" id="RU000487"/>
    </source>
</evidence>
<feature type="compositionally biased region" description="Low complexity" evidence="5">
    <location>
        <begin position="768"/>
        <end position="780"/>
    </location>
</feature>
<dbReference type="Gene3D" id="3.30.420.40">
    <property type="match status" value="2"/>
</dbReference>
<keyword evidence="3" id="KW-0206">Cytoskeleton</keyword>
<dbReference type="SMART" id="SM00268">
    <property type="entry name" value="ACTIN"/>
    <property type="match status" value="1"/>
</dbReference>
<gene>
    <name evidence="6" type="ORF">COCON_G00096590</name>
</gene>
<sequence length="1873" mass="209823">MSSNATEFQKPSPSLPLPPDHVLNSGAVTFPGAFDLQSCPLVVFPVEEHKHFISSLTQEEVVEFINYFLRLHNKYREKESMVSVVVDLRQATLTTTRFIAETILLLEVHKRTIHTLYVVQPKKKDVLKLLLKLLVPSHSKRHISASFKRVFLKEIFELSNYIDQSQLTAALGGYLIYCHQSWVMFIKEIDAFVQDFLSVVHRLPSCIATLQTLSQQPVPSSFEELKEFCSVNEARFQQLRRELGLDDLLRHCEHVVEKLRYPENEPCYQAMAGTALFTHTAYDMLQNYSRITVAVEKVELLWQQAFSRAHLQLKVLQLRKEAQQITEHINNTGKEKLQLYTIEIAKDARRAESLKLEFEKSIYTPAMALVRRAEDVIHTFEETIPPGDTQVREEWVDDLEHLKENFRTSVELPHQSLRAVSDFYYYYNNSQSWYNMVLYENFLQDLLWSRTRDGLSNPHYTQGVKASGVPVWKQKIYEFLKKNPSPEMDDLVQLAHLANIIPDGLLQKTGKQLSHRCMILRKLLTLPGAVPLNDLQLALQWQYEFLKGNKRDVDPLGPRAPSKDQNCTEGTTSLPRDMCDGRTRQSPETQLSNLSKWDSGKEVAPSLVQGPVPLSGKPPSLSSFDSGFDGAGSSHLDAGAGRDGWEGLPRPQGTRETFRPIVRQPQIHEENFSSVSDSEDCREEFQFGAAGAGSSSNASIQIIPKITMGSLNFEIKVKRSATLPKNPWLSLPVEDLESSYTVTISPNSQGPLQESVRRQDSSERSRDQPTQTEVQPTTQEYSGGEEESMHVGGMEVGPRERVGILQAQDSFEELDLSPICNILSSTITDSQDKQESTVDSVPTLLWDSYDLHNNKPEAYERLTASLTGGSLTDWDLKEQEGLKEVEEILDRAAGILQARENVLAQEEMLDVLMEVENGRKHWGSWDSEEQLNMVTMSSSDLLDAGIVGFEDGPLPTSIDQGTEYTPPETELSVSDCITADDSRVAFGSGMLTRESGRCHVLEELKGLHILEEKIMEENLKICEFRQSEEEERLIERQSEQTPSRCSSNDRKMFLRELEQEKREVEKMENSLDTEREKESKLKNRLSRGRKVVKCSIMDRTSKLKNLEDNALCDELVSGSKSHAPNKMHLIPNQNYVSVQSPTNEILSLSNQDYEGKLEESQNGIFTLSHAEFSLSTCENDGPSECHGSCDEMDTCSSSGNCEPAVPNDTSYKLEVDRRQSPLNDLTQSMNSPKIMKDCHPGEAGLLVECATVENSKGETQADGVPPVPDVSLKPTPCPKQGAFDPGGDTPKVPVPKPRKALKLSKAEGEVASPEDLGCDLFLASEPQADDPVATALLNSEALRTPPKPKERKNKLSTKPQAPDLTPNMKEDSNNNNNTTSGTGQNVCIAPESTGLESVEGSSVSSATKPVSLNYLQVQLDACNTVVSENAFSINPALEERESSPRVSPEGSMLEFDGLSNRTDVQSAVDIPEVPSLRSVAVARSVCRSPLNESQLSINMNAIMDFKTPIILDTGSGLVKAGFADQDLPTTIFPTVIGIPKYEEVMNGNFERESYIGHEAQHMRGVLALKYPMRNGIIRNWDEMEKIWHHTFQQMRVDPQDHPVLLTEAAMNPRENRQRMMELMFETFGVPYAYVAMQAVLALYAAGRTTGVVFESGDGVSHSVPVYEGYCLPHAVQRFTLAGNDVTLHLRKLLQEQGVSMRTSAELEIVREMKERCCCLAQDYDAELVCGGPASREMFYTMPDGQVIRLTTERFRAPEILFKPEQIGQDSYGIHESIFRSILHTDIDLRKSFVGNIVLSGGNTLLAGLPQRLQSEIKKMVPAQLGENVRVTCPEDRDFSVWRGGAVLASLPVSWISQEEYEEYGPPIIFRKCF</sequence>
<dbReference type="PROSITE" id="PS01132">
    <property type="entry name" value="ACTINS_ACT_LIKE"/>
    <property type="match status" value="1"/>
</dbReference>
<dbReference type="GO" id="GO:0005856">
    <property type="term" value="C:cytoskeleton"/>
    <property type="evidence" value="ECO:0007669"/>
    <property type="project" value="UniProtKB-SubCell"/>
</dbReference>
<dbReference type="PANTHER" id="PTHR11937">
    <property type="entry name" value="ACTIN"/>
    <property type="match status" value="1"/>
</dbReference>
<comment type="similarity">
    <text evidence="2 4">Belongs to the actin family.</text>
</comment>
<dbReference type="InterPro" id="IPR043129">
    <property type="entry name" value="ATPase_NBD"/>
</dbReference>
<dbReference type="PRINTS" id="PR00190">
    <property type="entry name" value="ACTIN"/>
</dbReference>
<evidence type="ECO:0000256" key="3">
    <source>
        <dbReference type="ARBA" id="ARBA00023212"/>
    </source>
</evidence>
<dbReference type="Gene3D" id="3.90.640.10">
    <property type="entry name" value="Actin, Chain A, domain 4"/>
    <property type="match status" value="1"/>
</dbReference>
<feature type="region of interest" description="Disordered" evidence="5">
    <location>
        <begin position="1438"/>
        <end position="1458"/>
    </location>
</feature>
<comment type="caution">
    <text evidence="6">The sequence shown here is derived from an EMBL/GenBank/DDBJ whole genome shotgun (WGS) entry which is preliminary data.</text>
</comment>
<keyword evidence="3" id="KW-0963">Cytoplasm</keyword>
<dbReference type="FunFam" id="3.30.420.40:FF:000050">
    <property type="entry name" value="Actin, alpha skeletal muscle"/>
    <property type="match status" value="1"/>
</dbReference>
<dbReference type="InterPro" id="IPR020902">
    <property type="entry name" value="Actin/actin-like_CS"/>
</dbReference>
<feature type="compositionally biased region" description="Basic and acidic residues" evidence="5">
    <location>
        <begin position="1061"/>
        <end position="1081"/>
    </location>
</feature>
<feature type="region of interest" description="Disordered" evidence="5">
    <location>
        <begin position="1337"/>
        <end position="1388"/>
    </location>
</feature>
<evidence type="ECO:0000313" key="7">
    <source>
        <dbReference type="Proteomes" id="UP001152803"/>
    </source>
</evidence>
<evidence type="ECO:0008006" key="8">
    <source>
        <dbReference type="Google" id="ProtNLM"/>
    </source>
</evidence>
<evidence type="ECO:0000313" key="6">
    <source>
        <dbReference type="EMBL" id="KAJ8275034.1"/>
    </source>
</evidence>
<feature type="region of interest" description="Disordered" evidence="5">
    <location>
        <begin position="550"/>
        <end position="655"/>
    </location>
</feature>
<dbReference type="FunFam" id="3.90.640.10:FF:000007">
    <property type="entry name" value="Actin like 7B"/>
    <property type="match status" value="1"/>
</dbReference>
<comment type="subcellular location">
    <subcellularLocation>
        <location evidence="1">Cytoplasm</location>
        <location evidence="1">Cytoskeleton</location>
    </subcellularLocation>
</comment>
<dbReference type="Pfam" id="PF00022">
    <property type="entry name" value="Actin"/>
    <property type="match status" value="1"/>
</dbReference>
<proteinExistence type="inferred from homology"/>
<dbReference type="OrthoDB" id="10004999at2759"/>
<dbReference type="SUPFAM" id="SSF53067">
    <property type="entry name" value="Actin-like ATPase domain"/>
    <property type="match status" value="2"/>
</dbReference>
<evidence type="ECO:0000256" key="5">
    <source>
        <dbReference type="SAM" id="MobiDB-lite"/>
    </source>
</evidence>
<feature type="region of interest" description="Disordered" evidence="5">
    <location>
        <begin position="742"/>
        <end position="792"/>
    </location>
</feature>
<feature type="region of interest" description="Disordered" evidence="5">
    <location>
        <begin position="1061"/>
        <end position="1082"/>
    </location>
</feature>
<feature type="compositionally biased region" description="Low complexity" evidence="5">
    <location>
        <begin position="1373"/>
        <end position="1383"/>
    </location>
</feature>
<reference evidence="6" key="1">
    <citation type="journal article" date="2023" name="Science">
        <title>Genome structures resolve the early diversification of teleost fishes.</title>
        <authorList>
            <person name="Parey E."/>
            <person name="Louis A."/>
            <person name="Montfort J."/>
            <person name="Bouchez O."/>
            <person name="Roques C."/>
            <person name="Iampietro C."/>
            <person name="Lluch J."/>
            <person name="Castinel A."/>
            <person name="Donnadieu C."/>
            <person name="Desvignes T."/>
            <person name="Floi Bucao C."/>
            <person name="Jouanno E."/>
            <person name="Wen M."/>
            <person name="Mejri S."/>
            <person name="Dirks R."/>
            <person name="Jansen H."/>
            <person name="Henkel C."/>
            <person name="Chen W.J."/>
            <person name="Zahm M."/>
            <person name="Cabau C."/>
            <person name="Klopp C."/>
            <person name="Thompson A.W."/>
            <person name="Robinson-Rechavi M."/>
            <person name="Braasch I."/>
            <person name="Lecointre G."/>
            <person name="Bobe J."/>
            <person name="Postlethwait J.H."/>
            <person name="Berthelot C."/>
            <person name="Roest Crollius H."/>
            <person name="Guiguen Y."/>
        </authorList>
    </citation>
    <scope>NUCLEOTIDE SEQUENCE</scope>
    <source>
        <strain evidence="6">Concon-B</strain>
    </source>
</reference>
<dbReference type="EMBL" id="JAFJMO010000006">
    <property type="protein sequence ID" value="KAJ8275034.1"/>
    <property type="molecule type" value="Genomic_DNA"/>
</dbReference>
<accession>A0A9Q1DM87</accession>
<protein>
    <recommendedName>
        <fullName evidence="8">CRAL-TRIO domain-containing protein</fullName>
    </recommendedName>
</protein>
<dbReference type="CDD" id="cd13397">
    <property type="entry name" value="ASKHA_NBD_actin_Arp-T1-3"/>
    <property type="match status" value="1"/>
</dbReference>
<feature type="compositionally biased region" description="Polar residues" evidence="5">
    <location>
        <begin position="563"/>
        <end position="574"/>
    </location>
</feature>
<dbReference type="Proteomes" id="UP001152803">
    <property type="component" value="Unassembled WGS sequence"/>
</dbReference>
<feature type="compositionally biased region" description="Low complexity" evidence="5">
    <location>
        <begin position="620"/>
        <end position="634"/>
    </location>
</feature>
<name>A0A9Q1DM87_CONCO</name>
<dbReference type="InterPro" id="IPR004000">
    <property type="entry name" value="Actin"/>
</dbReference>